<dbReference type="OrthoDB" id="1931687at2759"/>
<sequence>MGDMEEVANVQRPPLLRGPNYNFWMGRMKTFLKSRGRVSRSIETGWKPPVTTVEGSNVGILKAFEEYSKDEAAAAECNDKALNALFGAVYRSQYNLKIILSPQSL</sequence>
<dbReference type="EMBL" id="OOIL02004928">
    <property type="protein sequence ID" value="VFQ93425.1"/>
    <property type="molecule type" value="Genomic_DNA"/>
</dbReference>
<accession>A0A484MWP2</accession>
<evidence type="ECO:0008006" key="3">
    <source>
        <dbReference type="Google" id="ProtNLM"/>
    </source>
</evidence>
<dbReference type="Proteomes" id="UP000595140">
    <property type="component" value="Unassembled WGS sequence"/>
</dbReference>
<keyword evidence="2" id="KW-1185">Reference proteome</keyword>
<organism evidence="1 2">
    <name type="scientific">Cuscuta campestris</name>
    <dbReference type="NCBI Taxonomy" id="132261"/>
    <lineage>
        <taxon>Eukaryota</taxon>
        <taxon>Viridiplantae</taxon>
        <taxon>Streptophyta</taxon>
        <taxon>Embryophyta</taxon>
        <taxon>Tracheophyta</taxon>
        <taxon>Spermatophyta</taxon>
        <taxon>Magnoliopsida</taxon>
        <taxon>eudicotyledons</taxon>
        <taxon>Gunneridae</taxon>
        <taxon>Pentapetalae</taxon>
        <taxon>asterids</taxon>
        <taxon>lamiids</taxon>
        <taxon>Solanales</taxon>
        <taxon>Convolvulaceae</taxon>
        <taxon>Cuscuteae</taxon>
        <taxon>Cuscuta</taxon>
        <taxon>Cuscuta subgen. Grammica</taxon>
        <taxon>Cuscuta sect. Cleistogrammica</taxon>
    </lineage>
</organism>
<gene>
    <name evidence="1" type="ORF">CCAM_LOCUS35201</name>
</gene>
<dbReference type="AlphaFoldDB" id="A0A484MWP2"/>
<reference evidence="1 2" key="1">
    <citation type="submission" date="2018-04" db="EMBL/GenBank/DDBJ databases">
        <authorList>
            <person name="Vogel A."/>
        </authorList>
    </citation>
    <scope>NUCLEOTIDE SEQUENCE [LARGE SCALE GENOMIC DNA]</scope>
</reference>
<name>A0A484MWP2_9ASTE</name>
<proteinExistence type="predicted"/>
<protein>
    <recommendedName>
        <fullName evidence="3">DUF4219 domain-containing protein</fullName>
    </recommendedName>
</protein>
<evidence type="ECO:0000313" key="1">
    <source>
        <dbReference type="EMBL" id="VFQ93425.1"/>
    </source>
</evidence>
<evidence type="ECO:0000313" key="2">
    <source>
        <dbReference type="Proteomes" id="UP000595140"/>
    </source>
</evidence>